<dbReference type="SUPFAM" id="SSF52467">
    <property type="entry name" value="DHS-like NAD/FAD-binding domain"/>
    <property type="match status" value="1"/>
</dbReference>
<proteinExistence type="inferred from homology"/>
<keyword evidence="7" id="KW-1185">Reference proteome</keyword>
<keyword evidence="2" id="KW-0808">Transferase</keyword>
<protein>
    <recommendedName>
        <fullName evidence="5">Deacetylase sirtuin-type domain-containing protein</fullName>
    </recommendedName>
</protein>
<feature type="active site" description="Proton acceptor" evidence="4">
    <location>
        <position position="175"/>
    </location>
</feature>
<reference evidence="6 7" key="1">
    <citation type="submission" date="2017-12" db="EMBL/GenBank/DDBJ databases">
        <title>Comparative genomics of Botrytis spp.</title>
        <authorList>
            <person name="Valero-Jimenez C.A."/>
            <person name="Tapia P."/>
            <person name="Veloso J."/>
            <person name="Silva-Moreno E."/>
            <person name="Staats M."/>
            <person name="Valdes J.H."/>
            <person name="Van Kan J.A.L."/>
        </authorList>
    </citation>
    <scope>NUCLEOTIDE SEQUENCE [LARGE SCALE GENOMIC DNA]</scope>
    <source>
        <strain evidence="6 7">MUCL435</strain>
    </source>
</reference>
<comment type="similarity">
    <text evidence="1">Belongs to the sirtuin family. Class I subfamily.</text>
</comment>
<feature type="domain" description="Deacetylase sirtuin-type" evidence="5">
    <location>
        <begin position="66"/>
        <end position="329"/>
    </location>
</feature>
<feature type="binding site" evidence="4">
    <location>
        <position position="186"/>
    </location>
    <ligand>
        <name>Zn(2+)</name>
        <dbReference type="ChEBI" id="CHEBI:29105"/>
    </ligand>
</feature>
<evidence type="ECO:0000256" key="3">
    <source>
        <dbReference type="ARBA" id="ARBA00023027"/>
    </source>
</evidence>
<feature type="binding site" evidence="4">
    <location>
        <position position="211"/>
    </location>
    <ligand>
        <name>Zn(2+)</name>
        <dbReference type="ChEBI" id="CHEBI:29105"/>
    </ligand>
</feature>
<dbReference type="InterPro" id="IPR003000">
    <property type="entry name" value="Sirtuin"/>
</dbReference>
<dbReference type="GO" id="GO:0031508">
    <property type="term" value="P:pericentric heterochromatin formation"/>
    <property type="evidence" value="ECO:0007669"/>
    <property type="project" value="TreeGrafter"/>
</dbReference>
<dbReference type="Proteomes" id="UP000308671">
    <property type="component" value="Unassembled WGS sequence"/>
</dbReference>
<evidence type="ECO:0000313" key="7">
    <source>
        <dbReference type="Proteomes" id="UP000308671"/>
    </source>
</evidence>
<organism evidence="6 7">
    <name type="scientific">Botrytis galanthina</name>
    <dbReference type="NCBI Taxonomy" id="278940"/>
    <lineage>
        <taxon>Eukaryota</taxon>
        <taxon>Fungi</taxon>
        <taxon>Dikarya</taxon>
        <taxon>Ascomycota</taxon>
        <taxon>Pezizomycotina</taxon>
        <taxon>Leotiomycetes</taxon>
        <taxon>Helotiales</taxon>
        <taxon>Sclerotiniaceae</taxon>
        <taxon>Botrytis</taxon>
    </lineage>
</organism>
<dbReference type="Gene3D" id="3.40.50.1220">
    <property type="entry name" value="TPP-binding domain"/>
    <property type="match status" value="1"/>
</dbReference>
<dbReference type="AlphaFoldDB" id="A0A4V4HUG3"/>
<sequence>MSATNANLNTEQKGFRYSRAPRFDPVVNGSRKRSFSPDGSREHPIIIDDSIELKTKIKTSPRKRQRTSHQDHLAPARPTFSEFSEIAVVSGAGISVKAGCELIFCIIIHDAEFLKFLPLRICESLNKPFECQLTPFHQIMDNLASENCLLRHITQNIDCLEQKSPDLNTNTLRLHGQIDQMRCEICYKSYLFQPRVFLKFYLTDLPSCQQCVRISQARISNGRRALPIGKLKPDVLLYGKSHPDDNIFDIIDQDLATCSDLVLVVGTKLRVPGAREIATRLCKAARRVGEVAVWIGYDNAPLKSLFDHVIGGDCHERTLSEERKPASHM</sequence>
<name>A0A4V4HUG3_9HELO</name>
<dbReference type="InterPro" id="IPR050134">
    <property type="entry name" value="NAD-dep_sirtuin_deacylases"/>
</dbReference>
<dbReference type="PROSITE" id="PS50305">
    <property type="entry name" value="SIRTUIN"/>
    <property type="match status" value="1"/>
</dbReference>
<evidence type="ECO:0000313" key="6">
    <source>
        <dbReference type="EMBL" id="THV49266.1"/>
    </source>
</evidence>
<comment type="caution">
    <text evidence="6">The sequence shown here is derived from an EMBL/GenBank/DDBJ whole genome shotgun (WGS) entry which is preliminary data.</text>
</comment>
<keyword evidence="4" id="KW-0862">Zinc</keyword>
<dbReference type="OrthoDB" id="3555545at2759"/>
<dbReference type="EMBL" id="PQXL01000204">
    <property type="protein sequence ID" value="THV49266.1"/>
    <property type="molecule type" value="Genomic_DNA"/>
</dbReference>
<dbReference type="PANTHER" id="PTHR11085:SF15">
    <property type="entry name" value="NAD-DEPENDENT HISTONE DEACETYLASE HST4"/>
    <property type="match status" value="1"/>
</dbReference>
<dbReference type="Pfam" id="PF02146">
    <property type="entry name" value="SIR2"/>
    <property type="match status" value="1"/>
</dbReference>
<accession>A0A4V4HUG3</accession>
<evidence type="ECO:0000256" key="2">
    <source>
        <dbReference type="ARBA" id="ARBA00022679"/>
    </source>
</evidence>
<dbReference type="GO" id="GO:0006282">
    <property type="term" value="P:regulation of DNA repair"/>
    <property type="evidence" value="ECO:0007669"/>
    <property type="project" value="TreeGrafter"/>
</dbReference>
<dbReference type="InterPro" id="IPR026590">
    <property type="entry name" value="Ssirtuin_cat_dom"/>
</dbReference>
<dbReference type="PANTHER" id="PTHR11085">
    <property type="entry name" value="NAD-DEPENDENT PROTEIN DEACYLASE SIRTUIN-5, MITOCHONDRIAL-RELATED"/>
    <property type="match status" value="1"/>
</dbReference>
<evidence type="ECO:0000256" key="1">
    <source>
        <dbReference type="ARBA" id="ARBA00006924"/>
    </source>
</evidence>
<dbReference type="GO" id="GO:1990414">
    <property type="term" value="P:replication-born double-strand break repair via sister chromatid exchange"/>
    <property type="evidence" value="ECO:0007669"/>
    <property type="project" value="TreeGrafter"/>
</dbReference>
<dbReference type="GO" id="GO:0070403">
    <property type="term" value="F:NAD+ binding"/>
    <property type="evidence" value="ECO:0007669"/>
    <property type="project" value="InterPro"/>
</dbReference>
<evidence type="ECO:0000256" key="4">
    <source>
        <dbReference type="PROSITE-ProRule" id="PRU00236"/>
    </source>
</evidence>
<dbReference type="InterPro" id="IPR029035">
    <property type="entry name" value="DHS-like_NAD/FAD-binding_dom"/>
</dbReference>
<dbReference type="GO" id="GO:0005634">
    <property type="term" value="C:nucleus"/>
    <property type="evidence" value="ECO:0007669"/>
    <property type="project" value="TreeGrafter"/>
</dbReference>
<dbReference type="GO" id="GO:0017136">
    <property type="term" value="F:histone deacetylase activity, NAD-dependent"/>
    <property type="evidence" value="ECO:0007669"/>
    <property type="project" value="TreeGrafter"/>
</dbReference>
<keyword evidence="3" id="KW-0520">NAD</keyword>
<feature type="binding site" evidence="4">
    <location>
        <position position="208"/>
    </location>
    <ligand>
        <name>Zn(2+)</name>
        <dbReference type="ChEBI" id="CHEBI:29105"/>
    </ligand>
</feature>
<evidence type="ECO:0000259" key="5">
    <source>
        <dbReference type="PROSITE" id="PS50305"/>
    </source>
</evidence>
<gene>
    <name evidence="6" type="ORF">BGAL_0204g00120</name>
</gene>
<dbReference type="GO" id="GO:0000122">
    <property type="term" value="P:negative regulation of transcription by RNA polymerase II"/>
    <property type="evidence" value="ECO:0007669"/>
    <property type="project" value="TreeGrafter"/>
</dbReference>
<keyword evidence="4" id="KW-0479">Metal-binding</keyword>
<feature type="binding site" evidence="4">
    <location>
        <position position="183"/>
    </location>
    <ligand>
        <name>Zn(2+)</name>
        <dbReference type="ChEBI" id="CHEBI:29105"/>
    </ligand>
</feature>
<dbReference type="GO" id="GO:0046872">
    <property type="term" value="F:metal ion binding"/>
    <property type="evidence" value="ECO:0007669"/>
    <property type="project" value="UniProtKB-KW"/>
</dbReference>
<dbReference type="GO" id="GO:0031934">
    <property type="term" value="C:mating-type region heterochromatin"/>
    <property type="evidence" value="ECO:0007669"/>
    <property type="project" value="TreeGrafter"/>
</dbReference>